<protein>
    <recommendedName>
        <fullName evidence="3">Hemolysin</fullName>
    </recommendedName>
</protein>
<dbReference type="InterPro" id="IPR036912">
    <property type="entry name" value="HasA_haem-bd_sf"/>
</dbReference>
<dbReference type="SUPFAM" id="SSF54621">
    <property type="entry name" value="Heme-binding protein A (HasA)"/>
    <property type="match status" value="1"/>
</dbReference>
<comment type="caution">
    <text evidence="1">The sequence shown here is derived from an EMBL/GenBank/DDBJ whole genome shotgun (WGS) entry which is preliminary data.</text>
</comment>
<dbReference type="EMBL" id="JADBEC010000002">
    <property type="protein sequence ID" value="MBE1507312.1"/>
    <property type="molecule type" value="Genomic_DNA"/>
</dbReference>
<gene>
    <name evidence="1" type="ORF">H4W29_004557</name>
</gene>
<reference evidence="1 2" key="1">
    <citation type="submission" date="2020-10" db="EMBL/GenBank/DDBJ databases">
        <title>Sequencing the genomes of 1000 actinobacteria strains.</title>
        <authorList>
            <person name="Klenk H.-P."/>
        </authorList>
    </citation>
    <scope>NUCLEOTIDE SEQUENCE [LARGE SCALE GENOMIC DNA]</scope>
    <source>
        <strain evidence="1 2">DSM 7307</strain>
    </source>
</reference>
<evidence type="ECO:0008006" key="3">
    <source>
        <dbReference type="Google" id="ProtNLM"/>
    </source>
</evidence>
<dbReference type="Gene3D" id="3.30.1500.10">
    <property type="entry name" value="Haem-binding HasA"/>
    <property type="match status" value="1"/>
</dbReference>
<dbReference type="Proteomes" id="UP000620262">
    <property type="component" value="Unassembled WGS sequence"/>
</dbReference>
<organism evidence="1 2">
    <name type="scientific">Rhizobium viscosum</name>
    <name type="common">Arthrobacter viscosus</name>
    <dbReference type="NCBI Taxonomy" id="1673"/>
    <lineage>
        <taxon>Bacteria</taxon>
        <taxon>Pseudomonadati</taxon>
        <taxon>Pseudomonadota</taxon>
        <taxon>Alphaproteobacteria</taxon>
        <taxon>Hyphomicrobiales</taxon>
        <taxon>Rhizobiaceae</taxon>
        <taxon>Rhizobium/Agrobacterium group</taxon>
        <taxon>Rhizobium</taxon>
    </lineage>
</organism>
<sequence>MSVGIQVPAGAPDWVNYLETTWLNSFSYRSHGSFSPGSAPYDQWVAGNAGTAQSGVILNGDFSYIPPGGFVGSLDTLEFGSHLTGSTAAGYDLSTVLTLDLSDATASTAFTYAIYYLSNFADLTHLYDYLGEQGTTQTGNSGGLGETLYSFAGDDVLTGAGASDFDTFYYRADLNAGGWGDDTIADFVDGNDLIVLDGYGWDDYSDFVTAGGSISGSTISYAGNSIDVAFAGGGTLDSSDLIFVA</sequence>
<proteinExistence type="predicted"/>
<evidence type="ECO:0000313" key="2">
    <source>
        <dbReference type="Proteomes" id="UP000620262"/>
    </source>
</evidence>
<keyword evidence="2" id="KW-1185">Reference proteome</keyword>
<evidence type="ECO:0000313" key="1">
    <source>
        <dbReference type="EMBL" id="MBE1507312.1"/>
    </source>
</evidence>
<accession>A0ABR9IVS3</accession>
<name>A0ABR9IVS3_RHIVS</name>
<dbReference type="RefSeq" id="WP_192731064.1">
    <property type="nucleotide sequence ID" value="NZ_BAAAVL010000012.1"/>
</dbReference>